<evidence type="ECO:0000313" key="1">
    <source>
        <dbReference type="EMBL" id="SVD29644.1"/>
    </source>
</evidence>
<dbReference type="AlphaFoldDB" id="A0A382U5R2"/>
<organism evidence="1">
    <name type="scientific">marine metagenome</name>
    <dbReference type="NCBI Taxonomy" id="408172"/>
    <lineage>
        <taxon>unclassified sequences</taxon>
        <taxon>metagenomes</taxon>
        <taxon>ecological metagenomes</taxon>
    </lineage>
</organism>
<sequence>MKKYIIWGIISAFTILQGQVNTEAMRSEDNSDSFTNQFNMEMGYEKANTEVLELAAEYRLDYVKQENFHSFMVINLENGYEKENDLPKNIITNKGFAHLRITKDLFTNYQMEVFTQYEFNEFLLLNDRYLLGAGLRIGLQNNELTNTYLGMGFMYEKETYNIDAEDDKSLLRSTNYIKNNIILTSN</sequence>
<dbReference type="Pfam" id="PF04338">
    <property type="entry name" value="DUF481"/>
    <property type="match status" value="1"/>
</dbReference>
<gene>
    <name evidence="1" type="ORF">METZ01_LOCUS382498</name>
</gene>
<protein>
    <submittedName>
        <fullName evidence="1">Uncharacterized protein</fullName>
    </submittedName>
</protein>
<feature type="non-terminal residue" evidence="1">
    <location>
        <position position="186"/>
    </location>
</feature>
<reference evidence="1" key="1">
    <citation type="submission" date="2018-05" db="EMBL/GenBank/DDBJ databases">
        <authorList>
            <person name="Lanie J.A."/>
            <person name="Ng W.-L."/>
            <person name="Kazmierczak K.M."/>
            <person name="Andrzejewski T.M."/>
            <person name="Davidsen T.M."/>
            <person name="Wayne K.J."/>
            <person name="Tettelin H."/>
            <person name="Glass J.I."/>
            <person name="Rusch D."/>
            <person name="Podicherti R."/>
            <person name="Tsui H.-C.T."/>
            <person name="Winkler M.E."/>
        </authorList>
    </citation>
    <scope>NUCLEOTIDE SEQUENCE</scope>
</reference>
<proteinExistence type="predicted"/>
<dbReference type="InterPro" id="IPR007433">
    <property type="entry name" value="DUF481"/>
</dbReference>
<accession>A0A382U5R2</accession>
<dbReference type="EMBL" id="UINC01141730">
    <property type="protein sequence ID" value="SVD29644.1"/>
    <property type="molecule type" value="Genomic_DNA"/>
</dbReference>
<name>A0A382U5R2_9ZZZZ</name>